<dbReference type="Proteomes" id="UP000612329">
    <property type="component" value="Unassembled WGS sequence"/>
</dbReference>
<sequence>MMKVYFSFIFCLFLNLSAHSQNFDHSLWTSILQKYVTNDGRVDYKSIQSHPENLNIYLQKLSKAKPNKTWSKNETLAFWINAYNAFTVKLIIDNYPVKSIKDIKNPWDKKFIIINGQTMSLNHIEHDILRKMDEPRIHFAIVCASVSCPKLQNEAFTASELNTQLTNAAIEFLSDSTKNTISKNSLELSKIFQWFKKDFKQHGSLIDFLNQYTHIGISGSATIKFKDYNWNLND</sequence>
<reference evidence="3" key="1">
    <citation type="journal article" date="2014" name="Int. J. Syst. Evol. Microbiol.">
        <title>Complete genome sequence of Corynebacterium casei LMG S-19264T (=DSM 44701T), isolated from a smear-ripened cheese.</title>
        <authorList>
            <consortium name="US DOE Joint Genome Institute (JGI-PGF)"/>
            <person name="Walter F."/>
            <person name="Albersmeier A."/>
            <person name="Kalinowski J."/>
            <person name="Ruckert C."/>
        </authorList>
    </citation>
    <scope>NUCLEOTIDE SEQUENCE</scope>
    <source>
        <strain evidence="3">JCM 12862</strain>
    </source>
</reference>
<dbReference type="AlphaFoldDB" id="A0A8J3BKF8"/>
<accession>A0A8J3BKF8</accession>
<evidence type="ECO:0000313" key="4">
    <source>
        <dbReference type="Proteomes" id="UP000612329"/>
    </source>
</evidence>
<feature type="chain" id="PRO_5035297204" evidence="1">
    <location>
        <begin position="21"/>
        <end position="234"/>
    </location>
</feature>
<feature type="signal peptide" evidence="1">
    <location>
        <begin position="1"/>
        <end position="20"/>
    </location>
</feature>
<reference evidence="3" key="2">
    <citation type="submission" date="2020-09" db="EMBL/GenBank/DDBJ databases">
        <authorList>
            <person name="Sun Q."/>
            <person name="Ohkuma M."/>
        </authorList>
    </citation>
    <scope>NUCLEOTIDE SEQUENCE</scope>
    <source>
        <strain evidence="3">JCM 12862</strain>
    </source>
</reference>
<dbReference type="RefSeq" id="WP_229669480.1">
    <property type="nucleotide sequence ID" value="NZ_BMNR01000003.1"/>
</dbReference>
<keyword evidence="4" id="KW-1185">Reference proteome</keyword>
<dbReference type="PANTHER" id="PTHR46361:SF3">
    <property type="entry name" value="ELECTRON CARRIER_ PROTEIN DISULFIDE OXIDOREDUCTASE"/>
    <property type="match status" value="1"/>
</dbReference>
<protein>
    <submittedName>
        <fullName evidence="3">DUF547 domain-containing protein</fullName>
    </submittedName>
</protein>
<dbReference type="InterPro" id="IPR006869">
    <property type="entry name" value="DUF547"/>
</dbReference>
<feature type="domain" description="DUF547" evidence="2">
    <location>
        <begin position="68"/>
        <end position="173"/>
    </location>
</feature>
<comment type="caution">
    <text evidence="3">The sequence shown here is derived from an EMBL/GenBank/DDBJ whole genome shotgun (WGS) entry which is preliminary data.</text>
</comment>
<dbReference type="Pfam" id="PF04784">
    <property type="entry name" value="DUF547"/>
    <property type="match status" value="1"/>
</dbReference>
<proteinExistence type="predicted"/>
<keyword evidence="1" id="KW-0732">Signal</keyword>
<dbReference type="PANTHER" id="PTHR46361">
    <property type="entry name" value="ELECTRON CARRIER/ PROTEIN DISULFIDE OXIDOREDUCTASE"/>
    <property type="match status" value="1"/>
</dbReference>
<gene>
    <name evidence="3" type="ORF">GCM10007962_14190</name>
</gene>
<evidence type="ECO:0000256" key="1">
    <source>
        <dbReference type="SAM" id="SignalP"/>
    </source>
</evidence>
<name>A0A8J3BKF8_9FLAO</name>
<evidence type="ECO:0000313" key="3">
    <source>
        <dbReference type="EMBL" id="GGK21248.1"/>
    </source>
</evidence>
<organism evidence="3 4">
    <name type="scientific">Yeosuana aromativorans</name>
    <dbReference type="NCBI Taxonomy" id="288019"/>
    <lineage>
        <taxon>Bacteria</taxon>
        <taxon>Pseudomonadati</taxon>
        <taxon>Bacteroidota</taxon>
        <taxon>Flavobacteriia</taxon>
        <taxon>Flavobacteriales</taxon>
        <taxon>Flavobacteriaceae</taxon>
        <taxon>Yeosuana</taxon>
    </lineage>
</organism>
<evidence type="ECO:0000259" key="2">
    <source>
        <dbReference type="Pfam" id="PF04784"/>
    </source>
</evidence>
<dbReference type="EMBL" id="BMNR01000003">
    <property type="protein sequence ID" value="GGK21248.1"/>
    <property type="molecule type" value="Genomic_DNA"/>
</dbReference>